<dbReference type="Gene3D" id="3.40.50.1820">
    <property type="entry name" value="alpha/beta hydrolase"/>
    <property type="match status" value="1"/>
</dbReference>
<keyword evidence="8 14" id="KW-0732">Signal</keyword>
<reference evidence="15 16" key="1">
    <citation type="submission" date="2024-07" db="EMBL/GenBank/DDBJ databases">
        <title>Section-level genome sequencing and comparative genomics of Aspergillus sections Usti and Cavernicolus.</title>
        <authorList>
            <consortium name="Lawrence Berkeley National Laboratory"/>
            <person name="Nybo J.L."/>
            <person name="Vesth T.C."/>
            <person name="Theobald S."/>
            <person name="Frisvad J.C."/>
            <person name="Larsen T.O."/>
            <person name="Kjaerboelling I."/>
            <person name="Rothschild-Mancinelli K."/>
            <person name="Lyhne E.K."/>
            <person name="Kogle M.E."/>
            <person name="Barry K."/>
            <person name="Clum A."/>
            <person name="Na H."/>
            <person name="Ledsgaard L."/>
            <person name="Lin J."/>
            <person name="Lipzen A."/>
            <person name="Kuo A."/>
            <person name="Riley R."/>
            <person name="Mondo S."/>
            <person name="Labutti K."/>
            <person name="Haridas S."/>
            <person name="Pangalinan J."/>
            <person name="Salamov A.A."/>
            <person name="Simmons B.A."/>
            <person name="Magnuson J.K."/>
            <person name="Chen J."/>
            <person name="Drula E."/>
            <person name="Henrissat B."/>
            <person name="Wiebenga A."/>
            <person name="Lubbers R.J."/>
            <person name="Gomes A.C."/>
            <person name="Makela M.R."/>
            <person name="Stajich J."/>
            <person name="Grigoriev I.V."/>
            <person name="Mortensen U.H."/>
            <person name="De Vries R.P."/>
            <person name="Baker S.E."/>
            <person name="Andersen M.R."/>
        </authorList>
    </citation>
    <scope>NUCLEOTIDE SEQUENCE [LARGE SCALE GENOMIC DNA]</scope>
    <source>
        <strain evidence="15 16">CBS 123904</strain>
    </source>
</reference>
<evidence type="ECO:0000256" key="7">
    <source>
        <dbReference type="ARBA" id="ARBA00022525"/>
    </source>
</evidence>
<evidence type="ECO:0000256" key="10">
    <source>
        <dbReference type="ARBA" id="ARBA00023180"/>
    </source>
</evidence>
<comment type="subcellular location">
    <subcellularLocation>
        <location evidence="2">Secreted</location>
    </subcellularLocation>
</comment>
<feature type="signal peptide" evidence="14">
    <location>
        <begin position="1"/>
        <end position="18"/>
    </location>
</feature>
<dbReference type="Proteomes" id="UP001610446">
    <property type="component" value="Unassembled WGS sequence"/>
</dbReference>
<evidence type="ECO:0000313" key="16">
    <source>
        <dbReference type="Proteomes" id="UP001610446"/>
    </source>
</evidence>
<name>A0ABR4K3L2_9EURO</name>
<evidence type="ECO:0000256" key="12">
    <source>
        <dbReference type="ARBA" id="ARBA00023326"/>
    </source>
</evidence>
<evidence type="ECO:0000256" key="2">
    <source>
        <dbReference type="ARBA" id="ARBA00004613"/>
    </source>
</evidence>
<comment type="function">
    <text evidence="13">Acetylxylan esterase involved in the hydrolysis of xylan, a major structural heterogeneous polysaccharide found in plant biomass representing the second most abundant polysaccharide in the biosphere, after cellulose. Degrades acetylated xylans by cleaving acetyl side groups from the hetero-xylan backbone.</text>
</comment>
<sequence length="257" mass="27277">MLFSTFIAPLLLSIPTHASPLTLLPRATLTQVASFGTNPASLNMYIYVPDNLSSKPGVVVTLHGASGNAQQQYISDPYAQLAEQYGFVVVYPESPQGAWDATSAKSRLHDGGGASQSVANMAKYALDTYSGDASRVVNTMAAAYPDIFSAATMYSAGSSGDIQSMYPGYTGSYPKIQLYLGSLDTIIGSAAFNTTLEAWASVLGYDSTPDQVQTNTPVSGWTTYVLGSELEGIWAQGVGHPVPVQGAEDMKWWGFAR</sequence>
<dbReference type="InterPro" id="IPR029058">
    <property type="entry name" value="AB_hydrolase_fold"/>
</dbReference>
<comment type="subunit">
    <text evidence="4">Monomer.</text>
</comment>
<dbReference type="PANTHER" id="PTHR43037:SF3">
    <property type="entry name" value="FERULOYL ESTERASE B"/>
    <property type="match status" value="1"/>
</dbReference>
<evidence type="ECO:0000256" key="5">
    <source>
        <dbReference type="ARBA" id="ARBA00013092"/>
    </source>
</evidence>
<keyword evidence="16" id="KW-1185">Reference proteome</keyword>
<keyword evidence="6" id="KW-0719">Serine esterase</keyword>
<keyword evidence="7" id="KW-0964">Secreted</keyword>
<dbReference type="InterPro" id="IPR010126">
    <property type="entry name" value="Esterase_phb"/>
</dbReference>
<dbReference type="InterPro" id="IPR050955">
    <property type="entry name" value="Plant_Biomass_Hydrol_Est"/>
</dbReference>
<feature type="chain" id="PRO_5047286875" description="acetylxylan esterase" evidence="14">
    <location>
        <begin position="19"/>
        <end position="257"/>
    </location>
</feature>
<evidence type="ECO:0000313" key="15">
    <source>
        <dbReference type="EMBL" id="KAL2846924.1"/>
    </source>
</evidence>
<evidence type="ECO:0000256" key="6">
    <source>
        <dbReference type="ARBA" id="ARBA00022487"/>
    </source>
</evidence>
<protein>
    <recommendedName>
        <fullName evidence="5">acetylxylan esterase</fullName>
        <ecNumber evidence="5">3.1.1.72</ecNumber>
    </recommendedName>
</protein>
<evidence type="ECO:0000256" key="14">
    <source>
        <dbReference type="SAM" id="SignalP"/>
    </source>
</evidence>
<keyword evidence="9" id="KW-0378">Hydrolase</keyword>
<proteinExistence type="inferred from homology"/>
<comment type="catalytic activity">
    <reaction evidence="1">
        <text>Deacetylation of xylans and xylo-oligosaccharides.</text>
        <dbReference type="EC" id="3.1.1.72"/>
    </reaction>
</comment>
<gene>
    <name evidence="15" type="ORF">BJY01DRAFT_234389</name>
</gene>
<evidence type="ECO:0000256" key="8">
    <source>
        <dbReference type="ARBA" id="ARBA00022729"/>
    </source>
</evidence>
<keyword evidence="10" id="KW-0325">Glycoprotein</keyword>
<evidence type="ECO:0000256" key="9">
    <source>
        <dbReference type="ARBA" id="ARBA00022801"/>
    </source>
</evidence>
<dbReference type="EMBL" id="JBFXLU010000059">
    <property type="protein sequence ID" value="KAL2846924.1"/>
    <property type="molecule type" value="Genomic_DNA"/>
</dbReference>
<comment type="caution">
    <text evidence="15">The sequence shown here is derived from an EMBL/GenBank/DDBJ whole genome shotgun (WGS) entry which is preliminary data.</text>
</comment>
<keyword evidence="11" id="KW-0119">Carbohydrate metabolism</keyword>
<evidence type="ECO:0000256" key="11">
    <source>
        <dbReference type="ARBA" id="ARBA00023277"/>
    </source>
</evidence>
<evidence type="ECO:0000256" key="1">
    <source>
        <dbReference type="ARBA" id="ARBA00001691"/>
    </source>
</evidence>
<organism evidence="15 16">
    <name type="scientific">Aspergillus pseudoustus</name>
    <dbReference type="NCBI Taxonomy" id="1810923"/>
    <lineage>
        <taxon>Eukaryota</taxon>
        <taxon>Fungi</taxon>
        <taxon>Dikarya</taxon>
        <taxon>Ascomycota</taxon>
        <taxon>Pezizomycotina</taxon>
        <taxon>Eurotiomycetes</taxon>
        <taxon>Eurotiomycetidae</taxon>
        <taxon>Eurotiales</taxon>
        <taxon>Aspergillaceae</taxon>
        <taxon>Aspergillus</taxon>
        <taxon>Aspergillus subgen. Nidulantes</taxon>
    </lineage>
</organism>
<accession>A0ABR4K3L2</accession>
<evidence type="ECO:0000256" key="3">
    <source>
        <dbReference type="ARBA" id="ARBA00007052"/>
    </source>
</evidence>
<dbReference type="PANTHER" id="PTHR43037">
    <property type="entry name" value="UNNAMED PRODUCT-RELATED"/>
    <property type="match status" value="1"/>
</dbReference>
<keyword evidence="12" id="KW-0624">Polysaccharide degradation</keyword>
<dbReference type="EC" id="3.1.1.72" evidence="5"/>
<evidence type="ECO:0000256" key="4">
    <source>
        <dbReference type="ARBA" id="ARBA00011245"/>
    </source>
</evidence>
<evidence type="ECO:0000256" key="13">
    <source>
        <dbReference type="ARBA" id="ARBA00037069"/>
    </source>
</evidence>
<comment type="similarity">
    <text evidence="3">Belongs to the carbohydrate esterase 1 (CE1) family. AxeA subfamily.</text>
</comment>
<dbReference type="SUPFAM" id="SSF53474">
    <property type="entry name" value="alpha/beta-Hydrolases"/>
    <property type="match status" value="1"/>
</dbReference>
<dbReference type="Pfam" id="PF10503">
    <property type="entry name" value="Esterase_PHB"/>
    <property type="match status" value="1"/>
</dbReference>